<evidence type="ECO:0000256" key="1">
    <source>
        <dbReference type="ARBA" id="ARBA00023015"/>
    </source>
</evidence>
<feature type="compositionally biased region" description="Basic and acidic residues" evidence="4">
    <location>
        <begin position="23"/>
        <end position="39"/>
    </location>
</feature>
<comment type="caution">
    <text evidence="6">The sequence shown here is derived from an EMBL/GenBank/DDBJ whole genome shotgun (WGS) entry which is preliminary data.</text>
</comment>
<dbReference type="Gene3D" id="1.10.10.10">
    <property type="entry name" value="Winged helix-like DNA-binding domain superfamily/Winged helix DNA-binding domain"/>
    <property type="match status" value="1"/>
</dbReference>
<evidence type="ECO:0000256" key="4">
    <source>
        <dbReference type="SAM" id="MobiDB-lite"/>
    </source>
</evidence>
<dbReference type="InterPro" id="IPR036390">
    <property type="entry name" value="WH_DNA-bd_sf"/>
</dbReference>
<evidence type="ECO:0000256" key="3">
    <source>
        <dbReference type="ARBA" id="ARBA00023163"/>
    </source>
</evidence>
<dbReference type="GO" id="GO:0003677">
    <property type="term" value="F:DNA binding"/>
    <property type="evidence" value="ECO:0007669"/>
    <property type="project" value="UniProtKB-KW"/>
</dbReference>
<dbReference type="Pfam" id="PF07729">
    <property type="entry name" value="FCD"/>
    <property type="match status" value="1"/>
</dbReference>
<accession>A0A7W9QD52</accession>
<dbReference type="EMBL" id="JACHJL010000013">
    <property type="protein sequence ID" value="MBB5937894.1"/>
    <property type="molecule type" value="Genomic_DNA"/>
</dbReference>
<protein>
    <submittedName>
        <fullName evidence="6">DNA-binding FadR family transcriptional regulator</fullName>
    </submittedName>
</protein>
<dbReference type="SMART" id="SM00345">
    <property type="entry name" value="HTH_GNTR"/>
    <property type="match status" value="1"/>
</dbReference>
<dbReference type="InterPro" id="IPR008920">
    <property type="entry name" value="TF_FadR/GntR_C"/>
</dbReference>
<dbReference type="SMART" id="SM00895">
    <property type="entry name" value="FCD"/>
    <property type="match status" value="1"/>
</dbReference>
<dbReference type="GO" id="GO:0003700">
    <property type="term" value="F:DNA-binding transcription factor activity"/>
    <property type="evidence" value="ECO:0007669"/>
    <property type="project" value="InterPro"/>
</dbReference>
<evidence type="ECO:0000313" key="7">
    <source>
        <dbReference type="Proteomes" id="UP000588098"/>
    </source>
</evidence>
<dbReference type="PANTHER" id="PTHR43537:SF5">
    <property type="entry name" value="UXU OPERON TRANSCRIPTIONAL REGULATOR"/>
    <property type="match status" value="1"/>
</dbReference>
<dbReference type="PROSITE" id="PS50949">
    <property type="entry name" value="HTH_GNTR"/>
    <property type="match status" value="1"/>
</dbReference>
<dbReference type="Gene3D" id="1.20.120.530">
    <property type="entry name" value="GntR ligand-binding domain-like"/>
    <property type="match status" value="1"/>
</dbReference>
<evidence type="ECO:0000313" key="6">
    <source>
        <dbReference type="EMBL" id="MBB5937894.1"/>
    </source>
</evidence>
<dbReference type="Pfam" id="PF00392">
    <property type="entry name" value="GntR"/>
    <property type="match status" value="1"/>
</dbReference>
<dbReference type="PANTHER" id="PTHR43537">
    <property type="entry name" value="TRANSCRIPTIONAL REGULATOR, GNTR FAMILY"/>
    <property type="match status" value="1"/>
</dbReference>
<proteinExistence type="predicted"/>
<evidence type="ECO:0000256" key="2">
    <source>
        <dbReference type="ARBA" id="ARBA00023125"/>
    </source>
</evidence>
<feature type="domain" description="HTH gntR-type" evidence="5">
    <location>
        <begin position="39"/>
        <end position="108"/>
    </location>
</feature>
<gene>
    <name evidence="6" type="ORF">FHS42_004978</name>
</gene>
<sequence>MDATDDSRQGRSPATPAGPGGREGAEPPALRRGEWERPAASRAEVAAERIAALVADAEPGARLGTKHELRAECGVSVGTFNETLRLLQSRGLVTVRPGPGGGLFAAEQSAIRRLGNSVLALDDHQPDEVCADEALHIRDALDPLLANDALWHASPADIADLRGILADLAAAVENADAGGFADADRQLRTRLAAISPNSLLRSMYATLLTLAETAPIADREAQYARHVSLVDALETRDRAKALNLMRLA</sequence>
<dbReference type="InterPro" id="IPR036388">
    <property type="entry name" value="WH-like_DNA-bd_sf"/>
</dbReference>
<evidence type="ECO:0000259" key="5">
    <source>
        <dbReference type="PROSITE" id="PS50949"/>
    </source>
</evidence>
<name>A0A7W9QD52_9ACTN</name>
<dbReference type="RefSeq" id="WP_184575188.1">
    <property type="nucleotide sequence ID" value="NZ_JACHJL010000013.1"/>
</dbReference>
<organism evidence="6 7">
    <name type="scientific">Streptomyces zagrosensis</name>
    <dbReference type="NCBI Taxonomy" id="1042984"/>
    <lineage>
        <taxon>Bacteria</taxon>
        <taxon>Bacillati</taxon>
        <taxon>Actinomycetota</taxon>
        <taxon>Actinomycetes</taxon>
        <taxon>Kitasatosporales</taxon>
        <taxon>Streptomycetaceae</taxon>
        <taxon>Streptomyces</taxon>
    </lineage>
</organism>
<dbReference type="SUPFAM" id="SSF48008">
    <property type="entry name" value="GntR ligand-binding domain-like"/>
    <property type="match status" value="1"/>
</dbReference>
<dbReference type="InterPro" id="IPR011711">
    <property type="entry name" value="GntR_C"/>
</dbReference>
<dbReference type="Proteomes" id="UP000588098">
    <property type="component" value="Unassembled WGS sequence"/>
</dbReference>
<feature type="region of interest" description="Disordered" evidence="4">
    <location>
        <begin position="1"/>
        <end position="41"/>
    </location>
</feature>
<keyword evidence="7" id="KW-1185">Reference proteome</keyword>
<dbReference type="AlphaFoldDB" id="A0A7W9QD52"/>
<keyword evidence="1" id="KW-0805">Transcription regulation</keyword>
<dbReference type="InterPro" id="IPR000524">
    <property type="entry name" value="Tscrpt_reg_HTH_GntR"/>
</dbReference>
<keyword evidence="2 6" id="KW-0238">DNA-binding</keyword>
<reference evidence="6 7" key="1">
    <citation type="submission" date="2020-08" db="EMBL/GenBank/DDBJ databases">
        <title>Genomic Encyclopedia of Type Strains, Phase III (KMG-III): the genomes of soil and plant-associated and newly described type strains.</title>
        <authorList>
            <person name="Whitman W."/>
        </authorList>
    </citation>
    <scope>NUCLEOTIDE SEQUENCE [LARGE SCALE GENOMIC DNA]</scope>
    <source>
        <strain evidence="6 7">CECT 8305</strain>
    </source>
</reference>
<keyword evidence="3" id="KW-0804">Transcription</keyword>
<dbReference type="SUPFAM" id="SSF46785">
    <property type="entry name" value="Winged helix' DNA-binding domain"/>
    <property type="match status" value="1"/>
</dbReference>